<dbReference type="GO" id="GO:0016874">
    <property type="term" value="F:ligase activity"/>
    <property type="evidence" value="ECO:0007669"/>
    <property type="project" value="UniProtKB-KW"/>
</dbReference>
<dbReference type="Proteomes" id="UP000199520">
    <property type="component" value="Unassembled WGS sequence"/>
</dbReference>
<dbReference type="PANTHER" id="PTHR43845">
    <property type="entry name" value="BLR5969 PROTEIN"/>
    <property type="match status" value="1"/>
</dbReference>
<dbReference type="InterPro" id="IPR045851">
    <property type="entry name" value="AMP-bd_C_sf"/>
</dbReference>
<dbReference type="STRING" id="1123291.SAMN04490355_101028"/>
<reference evidence="3" key="1">
    <citation type="submission" date="2016-10" db="EMBL/GenBank/DDBJ databases">
        <authorList>
            <person name="Varghese N."/>
            <person name="Submissions S."/>
        </authorList>
    </citation>
    <scope>NUCLEOTIDE SEQUENCE [LARGE SCALE GENOMIC DNA]</scope>
    <source>
        <strain evidence="3">DSM 13327</strain>
    </source>
</reference>
<gene>
    <name evidence="2" type="ORF">SAMN04490355_101028</name>
</gene>
<sequence>MIAEMIDRTLRRFEERNCQPVVVKKASTFFHGMMEYGMKPELITAVQERRLRNTIHYVYAHSPFYQQLFKKCAIRPENIRKASDLQQLEFTTSSDIRQWQDFLCVPEERLSAVFTTSGTTGEPKRMYYTYKEIQMLSNLYGAALRMAHAGRLVALIALPIGHGLWIGGSSVQRAVERAGGLPLNAGADNPQETIRWMKLFSPNVIFSSPSYMTALTREAQQLGYHSSIDKIILVGEILTLAHKQFFNDYWGAGIFDSYGSTEIGGAQTISLPECSAFHLNDLHLITEIINPFTGKPADEGELVFTTIRREGMPLIRYRSGDRARWAKCSCWLPLQAVKIKGRTDDMIVVGDMNLYGRVIADAVSTVSATTGRVLLTVGKENLNDKLTITVEGTPQKDSVQEALLTTYPELTTNMKNGNLSLLIETVFDLGSQVKDVKIIDLR</sequence>
<dbReference type="InterPro" id="IPR000873">
    <property type="entry name" value="AMP-dep_synth/lig_dom"/>
</dbReference>
<dbReference type="EMBL" id="FOTS01000010">
    <property type="protein sequence ID" value="SFL59212.1"/>
    <property type="molecule type" value="Genomic_DNA"/>
</dbReference>
<proteinExistence type="predicted"/>
<evidence type="ECO:0000313" key="3">
    <source>
        <dbReference type="Proteomes" id="UP000199520"/>
    </source>
</evidence>
<dbReference type="InterPro" id="IPR042099">
    <property type="entry name" value="ANL_N_sf"/>
</dbReference>
<dbReference type="AlphaFoldDB" id="A0A1I4IXV5"/>
<dbReference type="InterPro" id="IPR020845">
    <property type="entry name" value="AMP-binding_CS"/>
</dbReference>
<name>A0A1I4IXV5_9FIRM</name>
<dbReference type="Gene3D" id="3.40.50.12780">
    <property type="entry name" value="N-terminal domain of ligase-like"/>
    <property type="match status" value="1"/>
</dbReference>
<keyword evidence="2" id="KW-0436">Ligase</keyword>
<dbReference type="PROSITE" id="PS00455">
    <property type="entry name" value="AMP_BINDING"/>
    <property type="match status" value="1"/>
</dbReference>
<organism evidence="2 3">
    <name type="scientific">Pelosinus propionicus DSM 13327</name>
    <dbReference type="NCBI Taxonomy" id="1123291"/>
    <lineage>
        <taxon>Bacteria</taxon>
        <taxon>Bacillati</taxon>
        <taxon>Bacillota</taxon>
        <taxon>Negativicutes</taxon>
        <taxon>Selenomonadales</taxon>
        <taxon>Sporomusaceae</taxon>
        <taxon>Pelosinus</taxon>
    </lineage>
</organism>
<evidence type="ECO:0000259" key="1">
    <source>
        <dbReference type="Pfam" id="PF00501"/>
    </source>
</evidence>
<feature type="domain" description="AMP-dependent synthetase/ligase" evidence="1">
    <location>
        <begin position="102"/>
        <end position="270"/>
    </location>
</feature>
<dbReference type="Gene3D" id="3.30.300.30">
    <property type="match status" value="1"/>
</dbReference>
<protein>
    <submittedName>
        <fullName evidence="2">Phenylacetate-CoA ligase</fullName>
    </submittedName>
</protein>
<evidence type="ECO:0000313" key="2">
    <source>
        <dbReference type="EMBL" id="SFL59212.1"/>
    </source>
</evidence>
<dbReference type="Pfam" id="PF00501">
    <property type="entry name" value="AMP-binding"/>
    <property type="match status" value="1"/>
</dbReference>
<dbReference type="PANTHER" id="PTHR43845:SF1">
    <property type="entry name" value="BLR5969 PROTEIN"/>
    <property type="match status" value="1"/>
</dbReference>
<dbReference type="SUPFAM" id="SSF56801">
    <property type="entry name" value="Acetyl-CoA synthetase-like"/>
    <property type="match status" value="1"/>
</dbReference>
<accession>A0A1I4IXV5</accession>
<keyword evidence="3" id="KW-1185">Reference proteome</keyword>